<evidence type="ECO:0000256" key="4">
    <source>
        <dbReference type="PROSITE-ProRule" id="PRU01161"/>
    </source>
</evidence>
<accession>A0AAU7ZPW2</accession>
<dbReference type="KEGG" id="tpsc:RBB77_21535"/>
<dbReference type="Gene3D" id="3.40.1090.10">
    <property type="entry name" value="Cytosolic phospholipase A2 catalytic domain"/>
    <property type="match status" value="1"/>
</dbReference>
<reference evidence="6" key="2">
    <citation type="journal article" date="2024" name="Environ. Microbiol.">
        <title>Genome analysis and description of Tunturibacter gen. nov. expands the diversity of Terriglobia in tundra soils.</title>
        <authorList>
            <person name="Messyasz A."/>
            <person name="Mannisto M.K."/>
            <person name="Kerkhof L.J."/>
            <person name="Haggblom M.M."/>
        </authorList>
    </citation>
    <scope>NUCLEOTIDE SEQUENCE</scope>
    <source>
        <strain evidence="6">X5P6</strain>
    </source>
</reference>
<reference evidence="6" key="1">
    <citation type="submission" date="2023-08" db="EMBL/GenBank/DDBJ databases">
        <authorList>
            <person name="Messyasz A."/>
            <person name="Mannisto M.K."/>
            <person name="Kerkhof L.J."/>
            <person name="Haggblom M."/>
        </authorList>
    </citation>
    <scope>NUCLEOTIDE SEQUENCE</scope>
    <source>
        <strain evidence="6">X5P6</strain>
    </source>
</reference>
<dbReference type="GO" id="GO:0004620">
    <property type="term" value="F:phospholipase activity"/>
    <property type="evidence" value="ECO:0007669"/>
    <property type="project" value="TreeGrafter"/>
</dbReference>
<evidence type="ECO:0000256" key="1">
    <source>
        <dbReference type="ARBA" id="ARBA00022801"/>
    </source>
</evidence>
<dbReference type="InterPro" id="IPR016035">
    <property type="entry name" value="Acyl_Trfase/lysoPLipase"/>
</dbReference>
<dbReference type="Pfam" id="PF01734">
    <property type="entry name" value="Patatin"/>
    <property type="match status" value="1"/>
</dbReference>
<protein>
    <submittedName>
        <fullName evidence="6">Patatin-like phospholipase family protein</fullName>
    </submittedName>
</protein>
<proteinExistence type="predicted"/>
<keyword evidence="3 4" id="KW-0443">Lipid metabolism</keyword>
<dbReference type="RefSeq" id="WP_353063815.1">
    <property type="nucleotide sequence ID" value="NZ_CP132942.1"/>
</dbReference>
<keyword evidence="1 4" id="KW-0378">Hydrolase</keyword>
<keyword evidence="2 4" id="KW-0442">Lipid degradation</keyword>
<feature type="domain" description="PNPLA" evidence="5">
    <location>
        <begin position="24"/>
        <end position="222"/>
    </location>
</feature>
<sequence>MPIHPERWKSLLDRYQDDRPRRMLALDGGGIRGLITLGFLQRIEAMIREKTGQALCEYFDYIGGTSTGAIIAASLARGMTTADLVKFYTDFGRAMFDPSALLERFKYLHTADPLIRQLQQVFGATTRLYPDDLKCLLLVVTKNVTTDSAWPVSSNPDAKYNDPARNDNNLNMPLWKLVRASTAAPVYFPAEVMTWNPANPSKAVVFVDGGMTPYNNPAFLLYRMATEPAYRLNWTKGENNLLLISVGTGAAESLGATAAAPNKNIVSTVAGLPGALMYAMQVDQDIACRSVGRCTYGTPLDRELMDLVPRSLQDGLTLEESYAAPKIPLTKDLGRSFLYARYNADLSRSGLNALGFPDVDPDNIQKMDCPDNIPTLLKIGQAASGAVQAEHFGPFL</sequence>
<evidence type="ECO:0000259" key="5">
    <source>
        <dbReference type="PROSITE" id="PS51635"/>
    </source>
</evidence>
<feature type="short sequence motif" description="GXSXG" evidence="4">
    <location>
        <begin position="64"/>
        <end position="68"/>
    </location>
</feature>
<feature type="short sequence motif" description="DGA/G" evidence="4">
    <location>
        <begin position="208"/>
        <end position="210"/>
    </location>
</feature>
<dbReference type="EMBL" id="CP132942">
    <property type="protein sequence ID" value="XCB32973.1"/>
    <property type="molecule type" value="Genomic_DNA"/>
</dbReference>
<evidence type="ECO:0000256" key="2">
    <source>
        <dbReference type="ARBA" id="ARBA00022963"/>
    </source>
</evidence>
<evidence type="ECO:0000256" key="3">
    <source>
        <dbReference type="ARBA" id="ARBA00023098"/>
    </source>
</evidence>
<feature type="short sequence motif" description="GXGXXG" evidence="4">
    <location>
        <begin position="28"/>
        <end position="33"/>
    </location>
</feature>
<dbReference type="PROSITE" id="PS51635">
    <property type="entry name" value="PNPLA"/>
    <property type="match status" value="1"/>
</dbReference>
<dbReference type="GO" id="GO:0006631">
    <property type="term" value="P:fatty acid metabolic process"/>
    <property type="evidence" value="ECO:0007669"/>
    <property type="project" value="TreeGrafter"/>
</dbReference>
<feature type="active site" description="Proton acceptor" evidence="4">
    <location>
        <position position="208"/>
    </location>
</feature>
<dbReference type="PANTHER" id="PTHR24185:SF1">
    <property type="entry name" value="CALCIUM-INDEPENDENT PHOSPHOLIPASE A2-GAMMA"/>
    <property type="match status" value="1"/>
</dbReference>
<organism evidence="6">
    <name type="scientific">Tunturiibacter psychrotolerans</name>
    <dbReference type="NCBI Taxonomy" id="3069686"/>
    <lineage>
        <taxon>Bacteria</taxon>
        <taxon>Pseudomonadati</taxon>
        <taxon>Acidobacteriota</taxon>
        <taxon>Terriglobia</taxon>
        <taxon>Terriglobales</taxon>
        <taxon>Acidobacteriaceae</taxon>
        <taxon>Tunturiibacter</taxon>
    </lineage>
</organism>
<dbReference type="GO" id="GO:0016020">
    <property type="term" value="C:membrane"/>
    <property type="evidence" value="ECO:0007669"/>
    <property type="project" value="TreeGrafter"/>
</dbReference>
<feature type="active site" description="Nucleophile" evidence="4">
    <location>
        <position position="66"/>
    </location>
</feature>
<gene>
    <name evidence="6" type="ORF">RBB77_21535</name>
</gene>
<dbReference type="PANTHER" id="PTHR24185">
    <property type="entry name" value="CALCIUM-INDEPENDENT PHOSPHOLIPASE A2-GAMMA"/>
    <property type="match status" value="1"/>
</dbReference>
<dbReference type="InterPro" id="IPR002641">
    <property type="entry name" value="PNPLA_dom"/>
</dbReference>
<dbReference type="GO" id="GO:0016042">
    <property type="term" value="P:lipid catabolic process"/>
    <property type="evidence" value="ECO:0007669"/>
    <property type="project" value="UniProtKB-UniRule"/>
</dbReference>
<name>A0AAU7ZPW2_9BACT</name>
<evidence type="ECO:0000313" key="6">
    <source>
        <dbReference type="EMBL" id="XCB32973.1"/>
    </source>
</evidence>
<dbReference type="AlphaFoldDB" id="A0AAU7ZPW2"/>
<dbReference type="SUPFAM" id="SSF52151">
    <property type="entry name" value="FabD/lysophospholipase-like"/>
    <property type="match status" value="1"/>
</dbReference>